<dbReference type="STRING" id="310781.SAMN05216259_103494"/>
<keyword evidence="3" id="KW-1185">Reference proteome</keyword>
<evidence type="ECO:0000259" key="1">
    <source>
        <dbReference type="Pfam" id="PF13400"/>
    </source>
</evidence>
<gene>
    <name evidence="2" type="ORF">SAMN05216259_103494</name>
</gene>
<dbReference type="EMBL" id="FNIE01000003">
    <property type="protein sequence ID" value="SDN31263.1"/>
    <property type="molecule type" value="Genomic_DNA"/>
</dbReference>
<sequence length="187" mass="18591">MGIYIVSIAALFFLAFAYFAVGQAAVKRNGAQTAADAAALAAAREERDQGKDAFLAALSAGDLDAIGKLLGGDSGGGGCAGDIGSAASSLAGANDAEVTSCSVVAGPPGVTVSVRTLSAVGKSVIPATSTRHAVASATALIEPRCTIGGKQGHGIRFRCDGGPLTIDPTVNGFRLDLSQLYAIHLSK</sequence>
<evidence type="ECO:0000313" key="3">
    <source>
        <dbReference type="Proteomes" id="UP000199341"/>
    </source>
</evidence>
<dbReference type="RefSeq" id="WP_245771268.1">
    <property type="nucleotide sequence ID" value="NZ_FNIE01000003.1"/>
</dbReference>
<name>A0A1H0AE41_9ACTN</name>
<accession>A0A1H0AE41</accession>
<dbReference type="AlphaFoldDB" id="A0A1H0AE41"/>
<reference evidence="2 3" key="1">
    <citation type="submission" date="2016-10" db="EMBL/GenBank/DDBJ databases">
        <authorList>
            <person name="de Groot N.N."/>
        </authorList>
    </citation>
    <scope>NUCLEOTIDE SEQUENCE [LARGE SCALE GENOMIC DNA]</scope>
    <source>
        <strain evidence="2 3">CGMCC 4.2022</strain>
    </source>
</reference>
<dbReference type="Proteomes" id="UP000199341">
    <property type="component" value="Unassembled WGS sequence"/>
</dbReference>
<organism evidence="2 3">
    <name type="scientific">Actinacidiphila guanduensis</name>
    <dbReference type="NCBI Taxonomy" id="310781"/>
    <lineage>
        <taxon>Bacteria</taxon>
        <taxon>Bacillati</taxon>
        <taxon>Actinomycetota</taxon>
        <taxon>Actinomycetes</taxon>
        <taxon>Kitasatosporales</taxon>
        <taxon>Streptomycetaceae</taxon>
        <taxon>Actinacidiphila</taxon>
    </lineage>
</organism>
<proteinExistence type="predicted"/>
<feature type="domain" description="Putative Flp pilus-assembly TadG-like N-terminal" evidence="1">
    <location>
        <begin position="6"/>
        <end position="44"/>
    </location>
</feature>
<dbReference type="InterPro" id="IPR028087">
    <property type="entry name" value="Tad_N"/>
</dbReference>
<protein>
    <submittedName>
        <fullName evidence="2">Putative Flp pilus-assembly TadE/G-like</fullName>
    </submittedName>
</protein>
<evidence type="ECO:0000313" key="2">
    <source>
        <dbReference type="EMBL" id="SDN31263.1"/>
    </source>
</evidence>
<dbReference type="Pfam" id="PF13400">
    <property type="entry name" value="Tad"/>
    <property type="match status" value="1"/>
</dbReference>